<keyword evidence="2" id="KW-1185">Reference proteome</keyword>
<dbReference type="AlphaFoldDB" id="A0AAJ0CTJ0"/>
<dbReference type="EMBL" id="JASWJB010000042">
    <property type="protein sequence ID" value="KAK2606311.1"/>
    <property type="molecule type" value="Genomic_DNA"/>
</dbReference>
<evidence type="ECO:0000313" key="1">
    <source>
        <dbReference type="EMBL" id="KAK2606311.1"/>
    </source>
</evidence>
<organism evidence="1 2">
    <name type="scientific">Conoideocrella luteorostrata</name>
    <dbReference type="NCBI Taxonomy" id="1105319"/>
    <lineage>
        <taxon>Eukaryota</taxon>
        <taxon>Fungi</taxon>
        <taxon>Dikarya</taxon>
        <taxon>Ascomycota</taxon>
        <taxon>Pezizomycotina</taxon>
        <taxon>Sordariomycetes</taxon>
        <taxon>Hypocreomycetidae</taxon>
        <taxon>Hypocreales</taxon>
        <taxon>Clavicipitaceae</taxon>
        <taxon>Conoideocrella</taxon>
    </lineage>
</organism>
<protein>
    <submittedName>
        <fullName evidence="1">Uncharacterized protein</fullName>
    </submittedName>
</protein>
<sequence>MSVASYIERGHVVTVTVDTAELPPLRATTSNRGLDPYHHHSHRIDAGNSERRRILPGVALPQEVEMRGNPPPALSSAPILPAGEMTHDLDDWLQKARGFFNLDDVRDQNQPRQTRLQLPGMKLPIPASSIAKLFATIKTKRSAPWPYTLTLEEQVCLAAVTKSFAVAFHTRSQVHLSSVRWQKCPTFSPDLATTQGLRCQLCYTSGQHLELIDVEDAPCIILCRDEQSAESAAHLCRKLVKQYDATFSPDGFVISVLNRSGRIEHIGLPPTGEPRGETLHDYLTRLGLENRRPSQNFPQIKEEDSRNLLLCDVHKHHLGLRSTVECPKFPMQSLILIINLNGYDTELLFSQTAKRMRAHVEKKREKEDKCTKYEFRELLVRGALRASVLCSYNANPEAFVDAKLIANMSGDYTNKRVFNFLK</sequence>
<comment type="caution">
    <text evidence="1">The sequence shown here is derived from an EMBL/GenBank/DDBJ whole genome shotgun (WGS) entry which is preliminary data.</text>
</comment>
<proteinExistence type="predicted"/>
<gene>
    <name evidence="1" type="ORF">QQS21_003242</name>
</gene>
<accession>A0AAJ0CTJ0</accession>
<evidence type="ECO:0000313" key="2">
    <source>
        <dbReference type="Proteomes" id="UP001251528"/>
    </source>
</evidence>
<name>A0AAJ0CTJ0_9HYPO</name>
<dbReference type="Proteomes" id="UP001251528">
    <property type="component" value="Unassembled WGS sequence"/>
</dbReference>
<reference evidence="1" key="1">
    <citation type="submission" date="2023-06" db="EMBL/GenBank/DDBJ databases">
        <title>Conoideocrella luteorostrata (Hypocreales: Clavicipitaceae), a potential biocontrol fungus for elongate hemlock scale in United States Christmas tree production areas.</title>
        <authorList>
            <person name="Barrett H."/>
            <person name="Lovett B."/>
            <person name="Macias A.M."/>
            <person name="Stajich J.E."/>
            <person name="Kasson M.T."/>
        </authorList>
    </citation>
    <scope>NUCLEOTIDE SEQUENCE</scope>
    <source>
        <strain evidence="1">ARSEF 14590</strain>
    </source>
</reference>